<keyword evidence="3" id="KW-1185">Reference proteome</keyword>
<evidence type="ECO:0000259" key="1">
    <source>
        <dbReference type="PROSITE" id="PS50035"/>
    </source>
</evidence>
<dbReference type="PANTHER" id="PTHR21248">
    <property type="entry name" value="CARDIOLIPIN SYNTHASE"/>
    <property type="match status" value="1"/>
</dbReference>
<evidence type="ECO:0000313" key="3">
    <source>
        <dbReference type="Proteomes" id="UP001637990"/>
    </source>
</evidence>
<dbReference type="RefSeq" id="WP_167394737.1">
    <property type="nucleotide sequence ID" value="NZ_JBJGBS010000059.1"/>
</dbReference>
<dbReference type="CDD" id="cd09110">
    <property type="entry name" value="PLDc_CLS_1"/>
    <property type="match status" value="1"/>
</dbReference>
<sequence length="421" mass="47001">MIWIIVAAVVVTLLVGLLLLNFATPEKKLQHIPKHLYDVADPQFKREMSVLLGPAILPGNRIDVLNNGHEIFPAMLAAIRSAQHTITFETYIYWSGEIGREFSDALSERARAGVAVRVTIDWGGSLKMDHALVDTMTEAGVEVHRYRPLAWYSLHRVNNRTHRKLLVIDGRIGFTGGVGVADQWMGDAQDPEHWRDTHYRIEGPVVAQVQTAFNDNWIKTTGRVVNGAHYYPALDAAGDSDAQLFVASPAGGSESMHLMYLVAIAAARSTIDLAAAYFVPDALITRSLLEARGRGVAIRVLLPGKHIDAVSVRLASKASWEPLLQAGIEIHEYQPTMLHTKLLIIDGLLVSVGSTNFDIRSFRLNDEASLNVYDRALAARMTEVFERDLQRAERYTLQRWLARPLRQKLGEKLVFPFRSQV</sequence>
<dbReference type="Proteomes" id="UP001637990">
    <property type="component" value="Unassembled WGS sequence"/>
</dbReference>
<evidence type="ECO:0000313" key="2">
    <source>
        <dbReference type="EMBL" id="MFO3705927.1"/>
    </source>
</evidence>
<protein>
    <submittedName>
        <fullName evidence="2">Phosphatidylserine/phosphatidylglycerophosphate/ cardiolipin synthase family protein</fullName>
    </submittedName>
</protein>
<gene>
    <name evidence="2" type="ORF">ACI6Q5_13320</name>
</gene>
<dbReference type="Pfam" id="PF13091">
    <property type="entry name" value="PLDc_2"/>
    <property type="match status" value="2"/>
</dbReference>
<feature type="domain" description="PLD phosphodiesterase" evidence="1">
    <location>
        <begin position="334"/>
        <end position="361"/>
    </location>
</feature>
<dbReference type="InterPro" id="IPR001736">
    <property type="entry name" value="PLipase_D/transphosphatidylase"/>
</dbReference>
<comment type="caution">
    <text evidence="2">The sequence shown here is derived from an EMBL/GenBank/DDBJ whole genome shotgun (WGS) entry which is preliminary data.</text>
</comment>
<dbReference type="EMBL" id="JBJGBS010000059">
    <property type="protein sequence ID" value="MFO3705927.1"/>
    <property type="molecule type" value="Genomic_DNA"/>
</dbReference>
<feature type="domain" description="PLD phosphodiesterase" evidence="1">
    <location>
        <begin position="157"/>
        <end position="184"/>
    </location>
</feature>
<dbReference type="InterPro" id="IPR025202">
    <property type="entry name" value="PLD-like_dom"/>
</dbReference>
<accession>A0ABW9MNV2</accession>
<dbReference type="SUPFAM" id="SSF56024">
    <property type="entry name" value="Phospholipase D/nuclease"/>
    <property type="match status" value="2"/>
</dbReference>
<dbReference type="SMART" id="SM00155">
    <property type="entry name" value="PLDc"/>
    <property type="match status" value="2"/>
</dbReference>
<name>A0ABW9MNV2_9XANT</name>
<dbReference type="PANTHER" id="PTHR21248:SF22">
    <property type="entry name" value="PHOSPHOLIPASE D"/>
    <property type="match status" value="1"/>
</dbReference>
<dbReference type="CDD" id="cd09159">
    <property type="entry name" value="PLDc_ybhO_like_2"/>
    <property type="match status" value="1"/>
</dbReference>
<dbReference type="Gene3D" id="3.30.870.10">
    <property type="entry name" value="Endonuclease Chain A"/>
    <property type="match status" value="2"/>
</dbReference>
<proteinExistence type="predicted"/>
<organism evidence="2 3">
    <name type="scientific">Xanthomonas codiaei</name>
    <dbReference type="NCBI Taxonomy" id="56463"/>
    <lineage>
        <taxon>Bacteria</taxon>
        <taxon>Pseudomonadati</taxon>
        <taxon>Pseudomonadota</taxon>
        <taxon>Gammaproteobacteria</taxon>
        <taxon>Lysobacterales</taxon>
        <taxon>Lysobacteraceae</taxon>
        <taxon>Xanthomonas</taxon>
    </lineage>
</organism>
<reference evidence="2 3" key="1">
    <citation type="submission" date="2024-11" db="EMBL/GenBank/DDBJ databases">
        <title>Genome sequencing of Xanthomonas codiaei.</title>
        <authorList>
            <person name="Studholme D.J."/>
        </authorList>
    </citation>
    <scope>NUCLEOTIDE SEQUENCE [LARGE SCALE GENOMIC DNA]</scope>
    <source>
        <strain evidence="2 3">NCPPB 4350</strain>
    </source>
</reference>
<dbReference type="PROSITE" id="PS50035">
    <property type="entry name" value="PLD"/>
    <property type="match status" value="2"/>
</dbReference>